<name>A0A218VTS9_PUNGR</name>
<proteinExistence type="predicted"/>
<reference evidence="2" key="1">
    <citation type="journal article" date="2017" name="Plant J.">
        <title>The pomegranate (Punica granatum L.) genome and the genomics of punicalagin biosynthesis.</title>
        <authorList>
            <person name="Qin G."/>
            <person name="Xu C."/>
            <person name="Ming R."/>
            <person name="Tang H."/>
            <person name="Guyot R."/>
            <person name="Kramer E.M."/>
            <person name="Hu Y."/>
            <person name="Yi X."/>
            <person name="Qi Y."/>
            <person name="Xu X."/>
            <person name="Gao Z."/>
            <person name="Pan H."/>
            <person name="Jian J."/>
            <person name="Tian Y."/>
            <person name="Yue Z."/>
            <person name="Xu Y."/>
        </authorList>
    </citation>
    <scope>NUCLEOTIDE SEQUENCE [LARGE SCALE GENOMIC DNA]</scope>
    <source>
        <strain evidence="2">cv. Dabenzi</strain>
    </source>
</reference>
<sequence length="104" mass="11798">MTGSVRTLLAGVTHYGDLGANFKQGDPSVRRLPRLCWRELQSVMPQCTSLANAHGRWMMSEMVPQRELNMNAPVLIVNVTRGGRLVQSSPLTFSCRQCRLRWLR</sequence>
<gene>
    <name evidence="1" type="ORF">CDL15_Pgr006005</name>
</gene>
<dbReference type="Proteomes" id="UP000197138">
    <property type="component" value="Unassembled WGS sequence"/>
</dbReference>
<protein>
    <submittedName>
        <fullName evidence="1">Uncharacterized protein</fullName>
    </submittedName>
</protein>
<dbReference type="AlphaFoldDB" id="A0A218VTS9"/>
<organism evidence="1 2">
    <name type="scientific">Punica granatum</name>
    <name type="common">Pomegranate</name>
    <dbReference type="NCBI Taxonomy" id="22663"/>
    <lineage>
        <taxon>Eukaryota</taxon>
        <taxon>Viridiplantae</taxon>
        <taxon>Streptophyta</taxon>
        <taxon>Embryophyta</taxon>
        <taxon>Tracheophyta</taxon>
        <taxon>Spermatophyta</taxon>
        <taxon>Magnoliopsida</taxon>
        <taxon>eudicotyledons</taxon>
        <taxon>Gunneridae</taxon>
        <taxon>Pentapetalae</taxon>
        <taxon>rosids</taxon>
        <taxon>malvids</taxon>
        <taxon>Myrtales</taxon>
        <taxon>Lythraceae</taxon>
        <taxon>Punica</taxon>
    </lineage>
</organism>
<accession>A0A218VTS9</accession>
<evidence type="ECO:0000313" key="2">
    <source>
        <dbReference type="Proteomes" id="UP000197138"/>
    </source>
</evidence>
<evidence type="ECO:0000313" key="1">
    <source>
        <dbReference type="EMBL" id="OWM63743.1"/>
    </source>
</evidence>
<comment type="caution">
    <text evidence="1">The sequence shown here is derived from an EMBL/GenBank/DDBJ whole genome shotgun (WGS) entry which is preliminary data.</text>
</comment>
<dbReference type="EMBL" id="MTKT01005880">
    <property type="protein sequence ID" value="OWM63743.1"/>
    <property type="molecule type" value="Genomic_DNA"/>
</dbReference>